<reference evidence="2 3" key="1">
    <citation type="submission" date="2019-01" db="EMBL/GenBank/DDBJ databases">
        <title>Coherence of Microcystis species and biogeography revealed through population genomics.</title>
        <authorList>
            <person name="Perez-Carrascal O.M."/>
            <person name="Terrat Y."/>
            <person name="Giani A."/>
            <person name="Fortin N."/>
            <person name="Tromas N."/>
            <person name="Shapiro B.J."/>
        </authorList>
    </citation>
    <scope>NUCLEOTIDE SEQUENCE [LARGE SCALE GENOMIC DNA]</scope>
    <source>
        <strain evidence="2">Mw_QC_S_20081001_S30D</strain>
    </source>
</reference>
<evidence type="ECO:0000259" key="1">
    <source>
        <dbReference type="SMART" id="SM01321"/>
    </source>
</evidence>
<dbReference type="GO" id="GO:0006313">
    <property type="term" value="P:DNA transposition"/>
    <property type="evidence" value="ECO:0007669"/>
    <property type="project" value="InterPro"/>
</dbReference>
<dbReference type="Gene3D" id="3.30.70.1290">
    <property type="entry name" value="Transposase IS200-like"/>
    <property type="match status" value="1"/>
</dbReference>
<feature type="domain" description="Transposase IS200-like" evidence="1">
    <location>
        <begin position="9"/>
        <end position="142"/>
    </location>
</feature>
<accession>A0A552K0F2</accession>
<gene>
    <name evidence="2" type="ORF">EWV75_00900</name>
</gene>
<organism evidence="2 3">
    <name type="scientific">Microcystis wesenbergii Mw_QC_S_20081001_S30D</name>
    <dbReference type="NCBI Taxonomy" id="2486245"/>
    <lineage>
        <taxon>Bacteria</taxon>
        <taxon>Bacillati</taxon>
        <taxon>Cyanobacteriota</taxon>
        <taxon>Cyanophyceae</taxon>
        <taxon>Oscillatoriophycideae</taxon>
        <taxon>Chroococcales</taxon>
        <taxon>Microcystaceae</taxon>
        <taxon>Microcystis</taxon>
    </lineage>
</organism>
<dbReference type="EMBL" id="SFAT01000010">
    <property type="protein sequence ID" value="TRV01508.1"/>
    <property type="molecule type" value="Genomic_DNA"/>
</dbReference>
<dbReference type="PANTHER" id="PTHR36966:SF1">
    <property type="entry name" value="REP-ASSOCIATED TYROSINE TRANSPOSASE"/>
    <property type="match status" value="1"/>
</dbReference>
<dbReference type="InterPro" id="IPR002686">
    <property type="entry name" value="Transposase_17"/>
</dbReference>
<evidence type="ECO:0000313" key="2">
    <source>
        <dbReference type="EMBL" id="TRV01508.1"/>
    </source>
</evidence>
<dbReference type="PANTHER" id="PTHR36966">
    <property type="entry name" value="REP-ASSOCIATED TYROSINE TRANSPOSASE"/>
    <property type="match status" value="1"/>
</dbReference>
<protein>
    <submittedName>
        <fullName evidence="2">Transposase</fullName>
    </submittedName>
</protein>
<dbReference type="InterPro" id="IPR036515">
    <property type="entry name" value="Transposase_17_sf"/>
</dbReference>
<dbReference type="InterPro" id="IPR052715">
    <property type="entry name" value="RAYT_transposase"/>
</dbReference>
<dbReference type="NCBIfam" id="NF047646">
    <property type="entry name" value="REP_Tyr_transpos"/>
    <property type="match status" value="1"/>
</dbReference>
<dbReference type="Proteomes" id="UP000320523">
    <property type="component" value="Unassembled WGS sequence"/>
</dbReference>
<dbReference type="GO" id="GO:0004803">
    <property type="term" value="F:transposase activity"/>
    <property type="evidence" value="ECO:0007669"/>
    <property type="project" value="InterPro"/>
</dbReference>
<name>A0A552K0F2_9CHRO</name>
<dbReference type="SUPFAM" id="SSF143422">
    <property type="entry name" value="Transposase IS200-like"/>
    <property type="match status" value="1"/>
</dbReference>
<sequence length="179" mass="21032">MGRSRYQIIEQCPYFLPCTTVNWTPIFSKPELAQIIFNSLSFLQEHQRLSVYGYVLMENHLHLIASSANLSKEIGKFKSFTARSIIDHLKQTNNQHYLTQLRLFKLGHKIDQDYQLWQEGSHPQAILSEEVLKQKLEYIHNNPVKRGYVDDPAHWRYSSYRNYSNQEGILSIDYLSPSP</sequence>
<dbReference type="AlphaFoldDB" id="A0A552K0F2"/>
<dbReference type="GO" id="GO:0043565">
    <property type="term" value="F:sequence-specific DNA binding"/>
    <property type="evidence" value="ECO:0007669"/>
    <property type="project" value="TreeGrafter"/>
</dbReference>
<comment type="caution">
    <text evidence="2">The sequence shown here is derived from an EMBL/GenBank/DDBJ whole genome shotgun (WGS) entry which is preliminary data.</text>
</comment>
<proteinExistence type="predicted"/>
<dbReference type="SMART" id="SM01321">
    <property type="entry name" value="Y1_Tnp"/>
    <property type="match status" value="1"/>
</dbReference>
<evidence type="ECO:0000313" key="3">
    <source>
        <dbReference type="Proteomes" id="UP000320523"/>
    </source>
</evidence>